<accession>A0A916QKI4</accession>
<sequence length="214" mass="24265">MSQKSLKRIIKLTFIFLLVMEIVSCGMMLANQDFLGASCHGLLFLVFLGLGFHSHRNLAKLESSNRRLISPVRLEEAIILCYLLLDMISIHDCDHMRQAMGWNYHFTLQVLLVNLIVYVPSWLAIILLSKDRMSGIGATIVSGVLIGGAFLKVHLLGPWIKVWGPWNRTFFALGVDSLSWWILAWTAIIGVFVSMGSMYILGSERQRIKDQDNR</sequence>
<dbReference type="RefSeq" id="WP_212780730.1">
    <property type="nucleotide sequence ID" value="NZ_BMAY01000005.1"/>
</dbReference>
<dbReference type="EMBL" id="BMAY01000005">
    <property type="protein sequence ID" value="GFZ27036.1"/>
    <property type="molecule type" value="Genomic_DNA"/>
</dbReference>
<evidence type="ECO:0000313" key="2">
    <source>
        <dbReference type="EMBL" id="GFZ27036.1"/>
    </source>
</evidence>
<feature type="transmembrane region" description="Helical" evidence="1">
    <location>
        <begin position="74"/>
        <end position="91"/>
    </location>
</feature>
<evidence type="ECO:0000313" key="3">
    <source>
        <dbReference type="Proteomes" id="UP000677218"/>
    </source>
</evidence>
<feature type="transmembrane region" description="Helical" evidence="1">
    <location>
        <begin position="12"/>
        <end position="29"/>
    </location>
</feature>
<name>A0A916QKI4_9LACO</name>
<dbReference type="AlphaFoldDB" id="A0A916QKI4"/>
<feature type="transmembrane region" description="Helical" evidence="1">
    <location>
        <begin position="106"/>
        <end position="128"/>
    </location>
</feature>
<dbReference type="Proteomes" id="UP000677218">
    <property type="component" value="Unassembled WGS sequence"/>
</dbReference>
<reference evidence="2" key="1">
    <citation type="submission" date="2020-08" db="EMBL/GenBank/DDBJ databases">
        <title>Taxonomic study for Lactobacillus species isolated from hardwood bark.</title>
        <authorList>
            <person name="Tohno M."/>
            <person name="Tanizawa Y."/>
        </authorList>
    </citation>
    <scope>NUCLEOTIDE SEQUENCE</scope>
    <source>
        <strain evidence="2">B40</strain>
    </source>
</reference>
<feature type="transmembrane region" description="Helical" evidence="1">
    <location>
        <begin position="140"/>
        <end position="160"/>
    </location>
</feature>
<proteinExistence type="predicted"/>
<evidence type="ECO:0000256" key="1">
    <source>
        <dbReference type="SAM" id="Phobius"/>
    </source>
</evidence>
<keyword evidence="3" id="KW-1185">Reference proteome</keyword>
<feature type="transmembrane region" description="Helical" evidence="1">
    <location>
        <begin position="35"/>
        <end position="53"/>
    </location>
</feature>
<protein>
    <submittedName>
        <fullName evidence="2">Uncharacterized protein</fullName>
    </submittedName>
</protein>
<keyword evidence="1" id="KW-0812">Transmembrane</keyword>
<gene>
    <name evidence="2" type="ORF">LCB40_09160</name>
</gene>
<keyword evidence="1" id="KW-1133">Transmembrane helix</keyword>
<comment type="caution">
    <text evidence="2">The sequence shown here is derived from an EMBL/GenBank/DDBJ whole genome shotgun (WGS) entry which is preliminary data.</text>
</comment>
<feature type="transmembrane region" description="Helical" evidence="1">
    <location>
        <begin position="180"/>
        <end position="201"/>
    </location>
</feature>
<organism evidence="2 3">
    <name type="scientific">Lactobacillus corticis</name>
    <dbReference type="NCBI Taxonomy" id="2201249"/>
    <lineage>
        <taxon>Bacteria</taxon>
        <taxon>Bacillati</taxon>
        <taxon>Bacillota</taxon>
        <taxon>Bacilli</taxon>
        <taxon>Lactobacillales</taxon>
        <taxon>Lactobacillaceae</taxon>
        <taxon>Lactobacillus</taxon>
    </lineage>
</organism>
<keyword evidence="1" id="KW-0472">Membrane</keyword>